<accession>A0A9X1F242</accession>
<dbReference type="EMBL" id="JAGSPC010000001">
    <property type="protein sequence ID" value="MBV7258118.1"/>
    <property type="molecule type" value="Genomic_DNA"/>
</dbReference>
<keyword evidence="2" id="KW-1185">Reference proteome</keyword>
<reference evidence="1" key="1">
    <citation type="submission" date="2021-04" db="EMBL/GenBank/DDBJ databases">
        <authorList>
            <person name="Pira H."/>
            <person name="Risdian C."/>
            <person name="Wink J."/>
        </authorList>
    </citation>
    <scope>NUCLEOTIDE SEQUENCE</scope>
    <source>
        <strain evidence="1">WH158</strain>
    </source>
</reference>
<sequence length="357" mass="38326">MTAPLAAQDNAAIKELDAQLPGELVNDPSRIDWQSYGADLEASGVVDESIPGGGAARRFEVKRAAEFIYTAGTNVPLTKPVNRGDTITIGFYARTVSADTDDGRGIVRVRFQQNAEPYPGFGEETVSIGTDWEWYEVSAEAEQKLRKKDGIVAIQFGRTRQTIEIGQAIIVSGSGTIAGKGPVTVAAARSETPELEMPDSVKGAGTLLNNPAQARWKFGGSAGTYVNREEPEIWMMQATRFEVAEPGTTLTDLYATVPIGQAIKKGDKLTIAIAAKSVATNAADGKAVAASRIQGTAPPFESFASNRFKVGDKWQLIKIQTQAPRDYTPGGSELQLYFGGSEQQVDLGPVYIFKTEE</sequence>
<dbReference type="AlphaFoldDB" id="A0A9X1F242"/>
<organism evidence="1 2">
    <name type="scientific">Erythrobacter crassostreae</name>
    <dbReference type="NCBI Taxonomy" id="2828328"/>
    <lineage>
        <taxon>Bacteria</taxon>
        <taxon>Pseudomonadati</taxon>
        <taxon>Pseudomonadota</taxon>
        <taxon>Alphaproteobacteria</taxon>
        <taxon>Sphingomonadales</taxon>
        <taxon>Erythrobacteraceae</taxon>
        <taxon>Erythrobacter/Porphyrobacter group</taxon>
        <taxon>Erythrobacter</taxon>
    </lineage>
</organism>
<proteinExistence type="predicted"/>
<gene>
    <name evidence="1" type="ORF">KCG46_00845</name>
</gene>
<dbReference type="RefSeq" id="WP_218403486.1">
    <property type="nucleotide sequence ID" value="NZ_JAGSPC010000001.1"/>
</dbReference>
<dbReference type="Proteomes" id="UP001138681">
    <property type="component" value="Unassembled WGS sequence"/>
</dbReference>
<evidence type="ECO:0000313" key="1">
    <source>
        <dbReference type="EMBL" id="MBV7258118.1"/>
    </source>
</evidence>
<evidence type="ECO:0000313" key="2">
    <source>
        <dbReference type="Proteomes" id="UP001138681"/>
    </source>
</evidence>
<name>A0A9X1F242_9SPHN</name>
<evidence type="ECO:0008006" key="3">
    <source>
        <dbReference type="Google" id="ProtNLM"/>
    </source>
</evidence>
<comment type="caution">
    <text evidence="1">The sequence shown here is derived from an EMBL/GenBank/DDBJ whole genome shotgun (WGS) entry which is preliminary data.</text>
</comment>
<protein>
    <recommendedName>
        <fullName evidence="3">CBM-cenC domain-containing protein</fullName>
    </recommendedName>
</protein>